<sequence>MEFPHLGQHCTLKTCKQLDFLPMQCDACSETFCKDHVRYADHSCEQAYKKVNQVPICPLCHTPVPVPRGEQPDIKVGEHIDRDCQSDPAVKKRNAFVNKCSVKGCKQKELIKVQCESCRENFCLKHRHEQDHSCSSLHTAKPISSTSRERKVRPTQQGTSTLLQPSTLNEDEALAFAIQASLNVETGSNHTTKEAPRTLTAQEEEDLALAQALVQSEKEESERQLAEQGRSEKKLDCKLS</sequence>
<dbReference type="GO" id="GO:0008270">
    <property type="term" value="F:zinc ion binding"/>
    <property type="evidence" value="ECO:0007669"/>
    <property type="project" value="UniProtKB-KW"/>
</dbReference>
<feature type="region of interest" description="Disordered" evidence="6">
    <location>
        <begin position="214"/>
        <end position="240"/>
    </location>
</feature>
<dbReference type="AlphaFoldDB" id="A0A6P8J0X5"/>
<keyword evidence="4" id="KW-0862">Zinc</keyword>
<evidence type="ECO:0000256" key="2">
    <source>
        <dbReference type="ARBA" id="ARBA00022737"/>
    </source>
</evidence>
<dbReference type="RefSeq" id="XP_031573546.1">
    <property type="nucleotide sequence ID" value="XM_031717686.1"/>
</dbReference>
<dbReference type="SUPFAM" id="SSF118310">
    <property type="entry name" value="AN1-like Zinc finger"/>
    <property type="match status" value="2"/>
</dbReference>
<dbReference type="FunCoup" id="A0A6P8J0X5">
    <property type="interactions" value="1213"/>
</dbReference>
<dbReference type="Proteomes" id="UP000515163">
    <property type="component" value="Unplaced"/>
</dbReference>
<proteinExistence type="predicted"/>
<feature type="region of interest" description="Disordered" evidence="6">
    <location>
        <begin position="134"/>
        <end position="166"/>
    </location>
</feature>
<dbReference type="InParanoid" id="A0A6P8J0X5"/>
<gene>
    <name evidence="9" type="primary">LOC116307430</name>
</gene>
<feature type="domain" description="AN1-type" evidence="7">
    <location>
        <begin position="4"/>
        <end position="52"/>
    </location>
</feature>
<keyword evidence="8" id="KW-1185">Reference proteome</keyword>
<feature type="compositionally biased region" description="Polar residues" evidence="6">
    <location>
        <begin position="154"/>
        <end position="166"/>
    </location>
</feature>
<reference evidence="9" key="1">
    <citation type="submission" date="2025-08" db="UniProtKB">
        <authorList>
            <consortium name="RefSeq"/>
        </authorList>
    </citation>
    <scope>IDENTIFICATION</scope>
    <source>
        <tissue evidence="9">Tentacle</tissue>
    </source>
</reference>
<evidence type="ECO:0000256" key="3">
    <source>
        <dbReference type="ARBA" id="ARBA00022771"/>
    </source>
</evidence>
<keyword evidence="1" id="KW-0479">Metal-binding</keyword>
<dbReference type="InterPro" id="IPR000058">
    <property type="entry name" value="Znf_AN1"/>
</dbReference>
<dbReference type="KEGG" id="aten:116307430"/>
<feature type="compositionally biased region" description="Polar residues" evidence="6">
    <location>
        <begin position="134"/>
        <end position="146"/>
    </location>
</feature>
<feature type="domain" description="AN1-type" evidence="7">
    <location>
        <begin position="94"/>
        <end position="142"/>
    </location>
</feature>
<dbReference type="InterPro" id="IPR035896">
    <property type="entry name" value="AN1-like_Znf"/>
</dbReference>
<dbReference type="GeneID" id="116307430"/>
<evidence type="ECO:0000313" key="9">
    <source>
        <dbReference type="RefSeq" id="XP_031573546.1"/>
    </source>
</evidence>
<feature type="compositionally biased region" description="Basic and acidic residues" evidence="6">
    <location>
        <begin position="216"/>
        <end position="240"/>
    </location>
</feature>
<evidence type="ECO:0000256" key="4">
    <source>
        <dbReference type="ARBA" id="ARBA00022833"/>
    </source>
</evidence>
<organism evidence="8 9">
    <name type="scientific">Actinia tenebrosa</name>
    <name type="common">Australian red waratah sea anemone</name>
    <dbReference type="NCBI Taxonomy" id="6105"/>
    <lineage>
        <taxon>Eukaryota</taxon>
        <taxon>Metazoa</taxon>
        <taxon>Cnidaria</taxon>
        <taxon>Anthozoa</taxon>
        <taxon>Hexacorallia</taxon>
        <taxon>Actiniaria</taxon>
        <taxon>Actiniidae</taxon>
        <taxon>Actinia</taxon>
    </lineage>
</organism>
<dbReference type="OrthoDB" id="431929at2759"/>
<evidence type="ECO:0000259" key="7">
    <source>
        <dbReference type="PROSITE" id="PS51039"/>
    </source>
</evidence>
<evidence type="ECO:0000256" key="1">
    <source>
        <dbReference type="ARBA" id="ARBA00022723"/>
    </source>
</evidence>
<accession>A0A6P8J0X5</accession>
<dbReference type="GO" id="GO:0005737">
    <property type="term" value="C:cytoplasm"/>
    <property type="evidence" value="ECO:0007669"/>
    <property type="project" value="TreeGrafter"/>
</dbReference>
<evidence type="ECO:0000256" key="5">
    <source>
        <dbReference type="PROSITE-ProRule" id="PRU00449"/>
    </source>
</evidence>
<dbReference type="SMART" id="SM00154">
    <property type="entry name" value="ZnF_AN1"/>
    <property type="match status" value="2"/>
</dbReference>
<dbReference type="Pfam" id="PF01428">
    <property type="entry name" value="zf-AN1"/>
    <property type="match status" value="2"/>
</dbReference>
<name>A0A6P8J0X5_ACTTE</name>
<keyword evidence="3 5" id="KW-0863">Zinc-finger</keyword>
<dbReference type="Gene3D" id="4.10.1110.10">
    <property type="entry name" value="AN1-like Zinc finger"/>
    <property type="match status" value="2"/>
</dbReference>
<evidence type="ECO:0000313" key="8">
    <source>
        <dbReference type="Proteomes" id="UP000515163"/>
    </source>
</evidence>
<dbReference type="PANTHER" id="PTHR14677">
    <property type="entry name" value="ARSENITE INDUCUBLE RNA ASSOCIATED PROTEIN AIP-1-RELATED"/>
    <property type="match status" value="1"/>
</dbReference>
<keyword evidence="2" id="KW-0677">Repeat</keyword>
<dbReference type="PANTHER" id="PTHR14677:SF20">
    <property type="entry name" value="ZINC FINGER AN1-TYPE CONTAINING 2A-RELATED"/>
    <property type="match status" value="1"/>
</dbReference>
<dbReference type="InterPro" id="IPR057357">
    <property type="entry name" value="Znf-C2H2_ZFAND2A/B"/>
</dbReference>
<protein>
    <submittedName>
        <fullName evidence="9">AN1-type zinc finger protein 2A-like</fullName>
    </submittedName>
</protein>
<evidence type="ECO:0000256" key="6">
    <source>
        <dbReference type="SAM" id="MobiDB-lite"/>
    </source>
</evidence>
<dbReference type="PROSITE" id="PS51039">
    <property type="entry name" value="ZF_AN1"/>
    <property type="match status" value="2"/>
</dbReference>
<dbReference type="Pfam" id="PF25403">
    <property type="entry name" value="zf-C2H2_ZFAND2"/>
    <property type="match status" value="1"/>
</dbReference>